<name>W0EXJ4_9BACT</name>
<dbReference type="Pfam" id="PF03629">
    <property type="entry name" value="SASA"/>
    <property type="match status" value="2"/>
</dbReference>
<keyword evidence="5" id="KW-1185">Reference proteome</keyword>
<feature type="domain" description="Sialate O-acetylesterase" evidence="3">
    <location>
        <begin position="102"/>
        <end position="226"/>
    </location>
</feature>
<dbReference type="Proteomes" id="UP000003586">
    <property type="component" value="Chromosome"/>
</dbReference>
<dbReference type="GO" id="GO:0005975">
    <property type="term" value="P:carbohydrate metabolic process"/>
    <property type="evidence" value="ECO:0007669"/>
    <property type="project" value="InterPro"/>
</dbReference>
<dbReference type="eggNOG" id="COG3250">
    <property type="taxonomic scope" value="Bacteria"/>
</dbReference>
<feature type="chain" id="PRO_5004788286" description="Sialate O-acetylesterase domain-containing protein" evidence="2">
    <location>
        <begin position="20"/>
        <end position="637"/>
    </location>
</feature>
<accession>W0EXJ4</accession>
<dbReference type="PANTHER" id="PTHR22901">
    <property type="entry name" value="SIALATE O-ACETYLESTERASE"/>
    <property type="match status" value="1"/>
</dbReference>
<feature type="signal peptide" evidence="2">
    <location>
        <begin position="1"/>
        <end position="19"/>
    </location>
</feature>
<dbReference type="OrthoDB" id="9816001at2"/>
<dbReference type="InterPro" id="IPR039329">
    <property type="entry name" value="SIAE"/>
</dbReference>
<dbReference type="GO" id="GO:0001681">
    <property type="term" value="F:sialate O-acetylesterase activity"/>
    <property type="evidence" value="ECO:0007669"/>
    <property type="project" value="InterPro"/>
</dbReference>
<dbReference type="PANTHER" id="PTHR22901:SF0">
    <property type="entry name" value="SIALATE O-ACETYLESTERASE"/>
    <property type="match status" value="1"/>
</dbReference>
<evidence type="ECO:0000313" key="5">
    <source>
        <dbReference type="Proteomes" id="UP000003586"/>
    </source>
</evidence>
<dbReference type="AlphaFoldDB" id="W0EXJ4"/>
<dbReference type="InterPro" id="IPR008979">
    <property type="entry name" value="Galactose-bd-like_sf"/>
</dbReference>
<dbReference type="RefSeq" id="WP_008581942.1">
    <property type="nucleotide sequence ID" value="NZ_CP007035.1"/>
</dbReference>
<dbReference type="InterPro" id="IPR036514">
    <property type="entry name" value="SGNH_hydro_sf"/>
</dbReference>
<dbReference type="GO" id="GO:0004553">
    <property type="term" value="F:hydrolase activity, hydrolyzing O-glycosyl compounds"/>
    <property type="evidence" value="ECO:0007669"/>
    <property type="project" value="InterPro"/>
</dbReference>
<sequence>MKKVSCVLLFILKSWWGVAQVQLPRIIRDSMVLQRDTKIKIWGWATAGENVTVLFKGKKYKTTTAPGGNWAVLLAPEKAGGPYEMQITGKNTILLRNILIGEVWLCSGQSNMEHQLALHSVVYAREIENAHYPEIRQFKVPGVTNLQEPQKELPAGSWKAADPEDVKQFSAVAYFFAKALYEKYHVPIGLINATWGGSPIEAWMSEESLKPFPEIYNSVLKNKDTAYVNSFASGNTNSKPPAIADKGLLEKWFSPDYTPVGWRSIAVPGYWEDQGIRDLDGAVWYRREVEVPAAMTKQQAKVFLGRIVDADDLYINGVKVGTTSYLYPQRRYPVPEGVLKAGKNLFVVRVTNNSGKGGFVPDKPYQLIAGGDTVALTGYWRYKVGQVYLPRQTGITNSFIKQYQPAALYNAMLSPVTGYTIRGFAWYQGESNTGKPHAYSQLQPAMITDWRSRWHQGNLPFLFVQLPGYMEYNYLPSESTWALFREAQAKSLSLPNTGMAVAIDLGEWNDIHPDRKKEVGDRLALAAEKVAYKENIVYSGPVYQSSAVEGNKIIVTFNTTASGLATSDGAPPAEFAIAGADKKFVWADARIEGPRIILSNDKIAAPKFVRYAWADNPVNPNLINKAGLPAAPFRTDR</sequence>
<evidence type="ECO:0000259" key="3">
    <source>
        <dbReference type="Pfam" id="PF03629"/>
    </source>
</evidence>
<evidence type="ECO:0000313" key="4">
    <source>
        <dbReference type="EMBL" id="AHF14268.1"/>
    </source>
</evidence>
<organism evidence="4 5">
    <name type="scientific">Niabella soli DSM 19437</name>
    <dbReference type="NCBI Taxonomy" id="929713"/>
    <lineage>
        <taxon>Bacteria</taxon>
        <taxon>Pseudomonadati</taxon>
        <taxon>Bacteroidota</taxon>
        <taxon>Chitinophagia</taxon>
        <taxon>Chitinophagales</taxon>
        <taxon>Chitinophagaceae</taxon>
        <taxon>Niabella</taxon>
    </lineage>
</organism>
<dbReference type="STRING" id="929713.NIASO_01845"/>
<protein>
    <recommendedName>
        <fullName evidence="3">Sialate O-acetylesterase domain-containing protein</fullName>
    </recommendedName>
</protein>
<dbReference type="KEGG" id="nso:NIASO_01845"/>
<dbReference type="EMBL" id="CP007035">
    <property type="protein sequence ID" value="AHF14268.1"/>
    <property type="molecule type" value="Genomic_DNA"/>
</dbReference>
<dbReference type="Gene3D" id="3.40.50.1110">
    <property type="entry name" value="SGNH hydrolase"/>
    <property type="match status" value="2"/>
</dbReference>
<proteinExistence type="predicted"/>
<keyword evidence="2" id="KW-0732">Signal</keyword>
<evidence type="ECO:0000256" key="1">
    <source>
        <dbReference type="ARBA" id="ARBA00022801"/>
    </source>
</evidence>
<dbReference type="SUPFAM" id="SSF49785">
    <property type="entry name" value="Galactose-binding domain-like"/>
    <property type="match status" value="1"/>
</dbReference>
<gene>
    <name evidence="4" type="ORF">NIASO_01845</name>
</gene>
<dbReference type="HOGENOM" id="CLU_015150_2_0_10"/>
<feature type="domain" description="Sialate O-acetylesterase" evidence="3">
    <location>
        <begin position="399"/>
        <end position="526"/>
    </location>
</feature>
<dbReference type="InterPro" id="IPR005181">
    <property type="entry name" value="SASA"/>
</dbReference>
<dbReference type="SUPFAM" id="SSF52266">
    <property type="entry name" value="SGNH hydrolase"/>
    <property type="match status" value="1"/>
</dbReference>
<keyword evidence="1" id="KW-0378">Hydrolase</keyword>
<evidence type="ECO:0000256" key="2">
    <source>
        <dbReference type="SAM" id="SignalP"/>
    </source>
</evidence>
<reference evidence="4 5" key="1">
    <citation type="submission" date="2013-12" db="EMBL/GenBank/DDBJ databases">
        <authorList>
            <consortium name="DOE Joint Genome Institute"/>
            <person name="Eisen J."/>
            <person name="Huntemann M."/>
            <person name="Han J."/>
            <person name="Chen A."/>
            <person name="Kyrpides N."/>
            <person name="Mavromatis K."/>
            <person name="Markowitz V."/>
            <person name="Palaniappan K."/>
            <person name="Ivanova N."/>
            <person name="Schaumberg A."/>
            <person name="Pati A."/>
            <person name="Liolios K."/>
            <person name="Nordberg H.P."/>
            <person name="Cantor M.N."/>
            <person name="Hua S.X."/>
            <person name="Woyke T."/>
        </authorList>
    </citation>
    <scope>NUCLEOTIDE SEQUENCE [LARGE SCALE GENOMIC DNA]</scope>
    <source>
        <strain evidence="5">DSM 19437</strain>
    </source>
</reference>